<dbReference type="Pfam" id="PF04234">
    <property type="entry name" value="CopC"/>
    <property type="match status" value="1"/>
</dbReference>
<evidence type="ECO:0000256" key="6">
    <source>
        <dbReference type="SAM" id="Phobius"/>
    </source>
</evidence>
<keyword evidence="4" id="KW-0186">Copper</keyword>
<keyword evidence="2" id="KW-0479">Metal-binding</keyword>
<dbReference type="GO" id="GO:0046688">
    <property type="term" value="P:response to copper ion"/>
    <property type="evidence" value="ECO:0007669"/>
    <property type="project" value="InterPro"/>
</dbReference>
<feature type="region of interest" description="Disordered" evidence="5">
    <location>
        <begin position="127"/>
        <end position="152"/>
    </location>
</feature>
<dbReference type="KEGG" id="led:BBK82_07235"/>
<dbReference type="InterPro" id="IPR014756">
    <property type="entry name" value="Ig_E-set"/>
</dbReference>
<dbReference type="OrthoDB" id="3698694at2"/>
<gene>
    <name evidence="9" type="ORF">BBK82_07235</name>
</gene>
<dbReference type="PANTHER" id="PTHR34820">
    <property type="entry name" value="INNER MEMBRANE PROTEIN YEBZ"/>
    <property type="match status" value="1"/>
</dbReference>
<dbReference type="GO" id="GO:0030313">
    <property type="term" value="C:cell envelope"/>
    <property type="evidence" value="ECO:0007669"/>
    <property type="project" value="UniProtKB-SubCell"/>
</dbReference>
<evidence type="ECO:0000256" key="5">
    <source>
        <dbReference type="SAM" id="MobiDB-lite"/>
    </source>
</evidence>
<name>A0A1B2HDV5_9PSEU</name>
<evidence type="ECO:0000256" key="3">
    <source>
        <dbReference type="ARBA" id="ARBA00022729"/>
    </source>
</evidence>
<sequence length="188" mass="18651">MTFRRMTAALLLAFVALGSTAGPASAHTELKSSNPAKGAALPAPPQQVELTFTEAVTLPADAITVTGPDGTKWTVGPATVTGALVTAPVTASGPAGAYAIAWKVISGDGDPVSGMIDFTLSAPANTTTTTTVPTTTTTTATSSAAPAAQTENDNGGVPTWVWILVGVLVLVVGIGAPIALRRKGGTSP</sequence>
<dbReference type="GO" id="GO:0005886">
    <property type="term" value="C:plasma membrane"/>
    <property type="evidence" value="ECO:0007669"/>
    <property type="project" value="TreeGrafter"/>
</dbReference>
<keyword evidence="6" id="KW-1133">Transmembrane helix</keyword>
<feature type="chain" id="PRO_5008538018" evidence="7">
    <location>
        <begin position="27"/>
        <end position="188"/>
    </location>
</feature>
<evidence type="ECO:0000256" key="7">
    <source>
        <dbReference type="SAM" id="SignalP"/>
    </source>
</evidence>
<accession>A0A1B2HDV5</accession>
<keyword evidence="6" id="KW-0812">Transmembrane</keyword>
<dbReference type="GO" id="GO:0042597">
    <property type="term" value="C:periplasmic space"/>
    <property type="evidence" value="ECO:0007669"/>
    <property type="project" value="InterPro"/>
</dbReference>
<evidence type="ECO:0000256" key="2">
    <source>
        <dbReference type="ARBA" id="ARBA00022723"/>
    </source>
</evidence>
<dbReference type="SUPFAM" id="SSF81296">
    <property type="entry name" value="E set domains"/>
    <property type="match status" value="1"/>
</dbReference>
<evidence type="ECO:0000256" key="4">
    <source>
        <dbReference type="ARBA" id="ARBA00023008"/>
    </source>
</evidence>
<organism evidence="9 10">
    <name type="scientific">Lentzea guizhouensis</name>
    <dbReference type="NCBI Taxonomy" id="1586287"/>
    <lineage>
        <taxon>Bacteria</taxon>
        <taxon>Bacillati</taxon>
        <taxon>Actinomycetota</taxon>
        <taxon>Actinomycetes</taxon>
        <taxon>Pseudonocardiales</taxon>
        <taxon>Pseudonocardiaceae</taxon>
        <taxon>Lentzea</taxon>
    </lineage>
</organism>
<evidence type="ECO:0000256" key="1">
    <source>
        <dbReference type="ARBA" id="ARBA00004196"/>
    </source>
</evidence>
<keyword evidence="3 7" id="KW-0732">Signal</keyword>
<dbReference type="InterPro" id="IPR032694">
    <property type="entry name" value="CopC/D"/>
</dbReference>
<dbReference type="PANTHER" id="PTHR34820:SF4">
    <property type="entry name" value="INNER MEMBRANE PROTEIN YEBZ"/>
    <property type="match status" value="1"/>
</dbReference>
<feature type="domain" description="CopC" evidence="8">
    <location>
        <begin position="27"/>
        <end position="120"/>
    </location>
</feature>
<dbReference type="InterPro" id="IPR007348">
    <property type="entry name" value="CopC_dom"/>
</dbReference>
<dbReference type="Gene3D" id="2.60.40.1220">
    <property type="match status" value="1"/>
</dbReference>
<keyword evidence="10" id="KW-1185">Reference proteome</keyword>
<dbReference type="GO" id="GO:0005507">
    <property type="term" value="F:copper ion binding"/>
    <property type="evidence" value="ECO:0007669"/>
    <property type="project" value="InterPro"/>
</dbReference>
<keyword evidence="6" id="KW-0472">Membrane</keyword>
<dbReference type="RefSeq" id="WP_065914314.1">
    <property type="nucleotide sequence ID" value="NZ_CP016793.1"/>
</dbReference>
<dbReference type="STRING" id="1586287.BBK82_07235"/>
<protein>
    <submittedName>
        <fullName evidence="9">Copper resistance protein</fullName>
    </submittedName>
</protein>
<feature type="transmembrane region" description="Helical" evidence="6">
    <location>
        <begin position="160"/>
        <end position="180"/>
    </location>
</feature>
<dbReference type="AlphaFoldDB" id="A0A1B2HDV5"/>
<evidence type="ECO:0000259" key="8">
    <source>
        <dbReference type="Pfam" id="PF04234"/>
    </source>
</evidence>
<dbReference type="EMBL" id="CP016793">
    <property type="protein sequence ID" value="ANZ35907.1"/>
    <property type="molecule type" value="Genomic_DNA"/>
</dbReference>
<evidence type="ECO:0000313" key="9">
    <source>
        <dbReference type="EMBL" id="ANZ35907.1"/>
    </source>
</evidence>
<dbReference type="InterPro" id="IPR014755">
    <property type="entry name" value="Cu-Rt/internalin_Ig-like"/>
</dbReference>
<dbReference type="Proteomes" id="UP000093053">
    <property type="component" value="Chromosome"/>
</dbReference>
<reference evidence="9 10" key="1">
    <citation type="submission" date="2016-07" db="EMBL/GenBank/DDBJ databases">
        <title>Complete genome sequence of the Lentzea guizhouensis DHS C013.</title>
        <authorList>
            <person name="Cao C."/>
        </authorList>
    </citation>
    <scope>NUCLEOTIDE SEQUENCE [LARGE SCALE GENOMIC DNA]</scope>
    <source>
        <strain evidence="9 10">DHS C013</strain>
    </source>
</reference>
<comment type="subcellular location">
    <subcellularLocation>
        <location evidence="1">Cell envelope</location>
    </subcellularLocation>
</comment>
<proteinExistence type="predicted"/>
<evidence type="ECO:0000313" key="10">
    <source>
        <dbReference type="Proteomes" id="UP000093053"/>
    </source>
</evidence>
<feature type="signal peptide" evidence="7">
    <location>
        <begin position="1"/>
        <end position="26"/>
    </location>
</feature>
<dbReference type="GO" id="GO:0006825">
    <property type="term" value="P:copper ion transport"/>
    <property type="evidence" value="ECO:0007669"/>
    <property type="project" value="InterPro"/>
</dbReference>
<feature type="compositionally biased region" description="Low complexity" evidence="5">
    <location>
        <begin position="127"/>
        <end position="150"/>
    </location>
</feature>